<evidence type="ECO:0000256" key="1">
    <source>
        <dbReference type="ARBA" id="ARBA00022448"/>
    </source>
</evidence>
<dbReference type="AlphaFoldDB" id="A0A520KU19"/>
<accession>A0A520KU19</accession>
<evidence type="ECO:0000256" key="5">
    <source>
        <dbReference type="ARBA" id="ARBA00022692"/>
    </source>
</evidence>
<feature type="transmembrane region" description="Helical" evidence="10">
    <location>
        <begin position="74"/>
        <end position="91"/>
    </location>
</feature>
<keyword evidence="2 10" id="KW-0597">Phosphoprotein</keyword>
<keyword evidence="7 10" id="KW-0249">Electron transport</keyword>
<organism evidence="11 12">
    <name type="scientific">Methanoliparum thermophilum</name>
    <dbReference type="NCBI Taxonomy" id="2491083"/>
    <lineage>
        <taxon>Archaea</taxon>
        <taxon>Methanobacteriati</taxon>
        <taxon>Methanobacteriota</taxon>
        <taxon>Candidatus Methanoliparia</taxon>
        <taxon>Candidatus Methanoliparales</taxon>
        <taxon>Candidatus Methanoliparaceae</taxon>
        <taxon>Candidatus Methanoliparum</taxon>
    </lineage>
</organism>
<dbReference type="Proteomes" id="UP000317158">
    <property type="component" value="Unassembled WGS sequence"/>
</dbReference>
<evidence type="ECO:0000256" key="9">
    <source>
        <dbReference type="ARBA" id="ARBA00023136"/>
    </source>
</evidence>
<dbReference type="EC" id="7.-.-.-" evidence="10"/>
<comment type="subcellular location">
    <subcellularLocation>
        <location evidence="10">Cell membrane</location>
        <topology evidence="10">Multi-pass membrane protein</topology>
    </subcellularLocation>
</comment>
<evidence type="ECO:0000256" key="3">
    <source>
        <dbReference type="ARBA" id="ARBA00022630"/>
    </source>
</evidence>
<evidence type="ECO:0000313" key="12">
    <source>
        <dbReference type="Proteomes" id="UP000317158"/>
    </source>
</evidence>
<feature type="transmembrane region" description="Helical" evidence="10">
    <location>
        <begin position="49"/>
        <end position="67"/>
    </location>
</feature>
<dbReference type="PANTHER" id="PTHR30578:SF0">
    <property type="entry name" value="ION-TRANSLOCATING OXIDOREDUCTASE COMPLEX SUBUNIT D"/>
    <property type="match status" value="1"/>
</dbReference>
<comment type="cofactor">
    <cofactor evidence="10">
        <name>FMN</name>
        <dbReference type="ChEBI" id="CHEBI:58210"/>
    </cofactor>
</comment>
<evidence type="ECO:0000256" key="7">
    <source>
        <dbReference type="ARBA" id="ARBA00022982"/>
    </source>
</evidence>
<sequence>MILDKKNIKMTPSPHLKKDISVKRIMFLVILALMPTTIAGIYFFGYHALLVIILSILSAEIAEFLSLKIQKKKFVMDGSAIITGLLLALVLPPTVPFWVPVVGSFFAIAIAKHAFGGLGQNLFNPALVGRAFLMICWPVLMTRWVTPFDAVTTATPLAALKMQNLVIASNIDLFFGGIGGCIGETSALAILIGGIILIALKVIDWRTPLSIICTVFVLMLLLGQDPIFHILAGGLMLGAFFMATDYVTTPITGWGRVIFGMGVGLLIVVFRLWSGMPEGVCYSILIMNGFTPLIDRYIRPLPLGIKKTKVNER</sequence>
<feature type="transmembrane region" description="Helical" evidence="10">
    <location>
        <begin position="165"/>
        <end position="198"/>
    </location>
</feature>
<comment type="caution">
    <text evidence="11">The sequence shown here is derived from an EMBL/GenBank/DDBJ whole genome shotgun (WGS) entry which is preliminary data.</text>
</comment>
<protein>
    <recommendedName>
        <fullName evidence="10">Ion-translocating oxidoreductase complex subunit D</fullName>
        <ecNumber evidence="10">7.-.-.-</ecNumber>
    </recommendedName>
    <alternativeName>
        <fullName evidence="10">Rnf electron transport complex subunit D</fullName>
    </alternativeName>
</protein>
<comment type="similarity">
    <text evidence="10">Belongs to the NqrB/RnfD family.</text>
</comment>
<keyword evidence="1 10" id="KW-0813">Transport</keyword>
<evidence type="ECO:0000256" key="6">
    <source>
        <dbReference type="ARBA" id="ARBA00022967"/>
    </source>
</evidence>
<evidence type="ECO:0000256" key="8">
    <source>
        <dbReference type="ARBA" id="ARBA00022989"/>
    </source>
</evidence>
<reference evidence="11 12" key="1">
    <citation type="journal article" date="2019" name="Nat. Microbiol.">
        <title>Wide diversity of methane and short-chain alkane metabolisms in uncultured archaea.</title>
        <authorList>
            <person name="Borrel G."/>
            <person name="Adam P.S."/>
            <person name="McKay L.J."/>
            <person name="Chen L.X."/>
            <person name="Sierra-Garcia I.N."/>
            <person name="Sieber C.M."/>
            <person name="Letourneur Q."/>
            <person name="Ghozlane A."/>
            <person name="Andersen G.L."/>
            <person name="Li W.J."/>
            <person name="Hallam S.J."/>
            <person name="Muyzer G."/>
            <person name="de Oliveira V.M."/>
            <person name="Inskeep W.P."/>
            <person name="Banfield J.F."/>
            <person name="Gribaldo S."/>
        </authorList>
    </citation>
    <scope>NUCLEOTIDE SEQUENCE [LARGE SCALE GENOMIC DNA]</scope>
    <source>
        <strain evidence="11">NM1a</strain>
    </source>
</reference>
<comment type="subunit">
    <text evidence="10">The Rnf complex is probably composed of eight subunits, including RnfA, RnfB, RnfC, RnfD, RnfE and RnfG.</text>
</comment>
<dbReference type="GO" id="GO:0022900">
    <property type="term" value="P:electron transport chain"/>
    <property type="evidence" value="ECO:0007669"/>
    <property type="project" value="UniProtKB-UniRule"/>
</dbReference>
<keyword evidence="9 10" id="KW-0472">Membrane</keyword>
<dbReference type="InterPro" id="IPR011303">
    <property type="entry name" value="RnfD_bac"/>
</dbReference>
<feature type="transmembrane region" description="Helical" evidence="10">
    <location>
        <begin position="97"/>
        <end position="115"/>
    </location>
</feature>
<comment type="function">
    <text evidence="10">Part of a membrane-bound complex that couples electron transfer with translocation of ions across the membrane.</text>
</comment>
<dbReference type="PANTHER" id="PTHR30578">
    <property type="entry name" value="ELECTRON TRANSPORT COMPLEX PROTEIN RNFD"/>
    <property type="match status" value="1"/>
</dbReference>
<keyword evidence="6 10" id="KW-1278">Translocase</keyword>
<dbReference type="NCBIfam" id="TIGR01946">
    <property type="entry name" value="rnfD"/>
    <property type="match status" value="1"/>
</dbReference>
<dbReference type="InterPro" id="IPR004338">
    <property type="entry name" value="NqrB/RnfD"/>
</dbReference>
<proteinExistence type="inferred from homology"/>
<evidence type="ECO:0000313" key="11">
    <source>
        <dbReference type="EMBL" id="RZN65615.1"/>
    </source>
</evidence>
<feature type="transmembrane region" description="Helical" evidence="10">
    <location>
        <begin position="205"/>
        <end position="222"/>
    </location>
</feature>
<keyword evidence="3 10" id="KW-0285">Flavoprotein</keyword>
<evidence type="ECO:0000256" key="4">
    <source>
        <dbReference type="ARBA" id="ARBA00022643"/>
    </source>
</evidence>
<feature type="transmembrane region" description="Helical" evidence="10">
    <location>
        <begin position="254"/>
        <end position="273"/>
    </location>
</feature>
<feature type="transmembrane region" description="Helical" evidence="10">
    <location>
        <begin position="127"/>
        <end position="145"/>
    </location>
</feature>
<dbReference type="EMBL" id="RXIF01000001">
    <property type="protein sequence ID" value="RZN65615.1"/>
    <property type="molecule type" value="Genomic_DNA"/>
</dbReference>
<keyword evidence="10" id="KW-1003">Cell membrane</keyword>
<evidence type="ECO:0000256" key="2">
    <source>
        <dbReference type="ARBA" id="ARBA00022553"/>
    </source>
</evidence>
<dbReference type="Pfam" id="PF03116">
    <property type="entry name" value="NQR2_RnfD_RnfE"/>
    <property type="match status" value="1"/>
</dbReference>
<evidence type="ECO:0000256" key="10">
    <source>
        <dbReference type="HAMAP-Rule" id="MF_00462"/>
    </source>
</evidence>
<keyword evidence="8 10" id="KW-1133">Transmembrane helix</keyword>
<keyword evidence="5 10" id="KW-0812">Transmembrane</keyword>
<dbReference type="GO" id="GO:0005886">
    <property type="term" value="C:plasma membrane"/>
    <property type="evidence" value="ECO:0007669"/>
    <property type="project" value="UniProtKB-SubCell"/>
</dbReference>
<dbReference type="GO" id="GO:0055085">
    <property type="term" value="P:transmembrane transport"/>
    <property type="evidence" value="ECO:0007669"/>
    <property type="project" value="InterPro"/>
</dbReference>
<feature type="transmembrane region" description="Helical" evidence="10">
    <location>
        <begin position="25"/>
        <end position="43"/>
    </location>
</feature>
<gene>
    <name evidence="10" type="primary">rnfD</name>
    <name evidence="11" type="ORF">EF806_00035</name>
</gene>
<name>A0A520KU19_METT2</name>
<dbReference type="HAMAP" id="MF_00462">
    <property type="entry name" value="RsxD_RnfD"/>
    <property type="match status" value="1"/>
</dbReference>
<feature type="modified residue" description="FMN phosphoryl threonine" evidence="10">
    <location>
        <position position="155"/>
    </location>
</feature>
<keyword evidence="4 10" id="KW-0288">FMN</keyword>